<dbReference type="EMBL" id="JAEINI020000007">
    <property type="protein sequence ID" value="MCB5227490.1"/>
    <property type="molecule type" value="Genomic_DNA"/>
</dbReference>
<accession>A0ABS8C5U0</accession>
<dbReference type="RefSeq" id="WP_226751557.1">
    <property type="nucleotide sequence ID" value="NZ_JAEINI020000007.1"/>
</dbReference>
<protein>
    <submittedName>
        <fullName evidence="1">DUF2066 domain-containing protein</fullName>
    </submittedName>
</protein>
<sequence>MVLAKWLGLALILLFSNVLCSAERPPLYQAEVSAEQTQQQWQREALQQVLMRVTGRPDIMQQAELRNELANAASYVKQFEAIRTEQGNKVRVVLDSQRIQQLLKSYQIPVWGGQRPEILFWIVEQQQLQRNFVRRADSVWLTSLSSALQQQALPFTLPLYDIDDLMLLTETDVWAGFWQQIDAASARYQADEVVVLLLETTSDNPELPWRLTALRQQEGRVLRHEYQAANETELMQQYAASLGQELAQQFAILLNPAAEQHLVLQVGGMQSLAEVVSVERNLASLLGVSKVQIVQQSAQFTRFQLTIQMSTEQLLQSLQFEPTIQKIDTLEPSFGAYPGVPMLQTDPNPSDVLAVFQFVRR</sequence>
<dbReference type="Proteomes" id="UP000633814">
    <property type="component" value="Unassembled WGS sequence"/>
</dbReference>
<gene>
    <name evidence="1" type="ORF">JAO78_011775</name>
</gene>
<evidence type="ECO:0000313" key="2">
    <source>
        <dbReference type="Proteomes" id="UP000633814"/>
    </source>
</evidence>
<reference evidence="1 2" key="1">
    <citation type="submission" date="2021-10" db="EMBL/GenBank/DDBJ databases">
        <title>Alishewanella koreense sp. nov. isolated from seawater of southwestern coast in South Korea and the proposal for the reclassification of Rheinheimera perlucida and Rheinheimera tuosuensis as Arsukibacterium perlucida and Arsukibacterium tuosuensis.</title>
        <authorList>
            <person name="Kim K.H."/>
            <person name="Ruan W."/>
            <person name="Kim K.R."/>
            <person name="Baek J.H."/>
            <person name="Jeon C.O."/>
        </authorList>
    </citation>
    <scope>NUCLEOTIDE SEQUENCE [LARGE SCALE GENOMIC DNA]</scope>
    <source>
        <strain evidence="1 2">16-MA</strain>
    </source>
</reference>
<name>A0ABS8C5U0_9ALTE</name>
<comment type="caution">
    <text evidence="1">The sequence shown here is derived from an EMBL/GenBank/DDBJ whole genome shotgun (WGS) entry which is preliminary data.</text>
</comment>
<proteinExistence type="predicted"/>
<keyword evidence="2" id="KW-1185">Reference proteome</keyword>
<evidence type="ECO:0000313" key="1">
    <source>
        <dbReference type="EMBL" id="MCB5227490.1"/>
    </source>
</evidence>
<dbReference type="InterPro" id="IPR018642">
    <property type="entry name" value="DUF2066"/>
</dbReference>
<organism evidence="1 2">
    <name type="scientific">Alishewanella maricola</name>
    <dbReference type="NCBI Taxonomy" id="2795740"/>
    <lineage>
        <taxon>Bacteria</taxon>
        <taxon>Pseudomonadati</taxon>
        <taxon>Pseudomonadota</taxon>
        <taxon>Gammaproteobacteria</taxon>
        <taxon>Alteromonadales</taxon>
        <taxon>Alteromonadaceae</taxon>
        <taxon>Alishewanella</taxon>
    </lineage>
</organism>
<dbReference type="Pfam" id="PF09839">
    <property type="entry name" value="DUF2066"/>
    <property type="match status" value="1"/>
</dbReference>